<evidence type="ECO:0000313" key="2">
    <source>
        <dbReference type="EMBL" id="MCP3732603.1"/>
    </source>
</evidence>
<dbReference type="Gene3D" id="1.20.1290.10">
    <property type="entry name" value="AhpD-like"/>
    <property type="match status" value="1"/>
</dbReference>
<dbReference type="InterPro" id="IPR003779">
    <property type="entry name" value="CMD-like"/>
</dbReference>
<organism evidence="2 3">
    <name type="scientific">Sphingomonas tagetis</name>
    <dbReference type="NCBI Taxonomy" id="2949092"/>
    <lineage>
        <taxon>Bacteria</taxon>
        <taxon>Pseudomonadati</taxon>
        <taxon>Pseudomonadota</taxon>
        <taxon>Alphaproteobacteria</taxon>
        <taxon>Sphingomonadales</taxon>
        <taxon>Sphingomonadaceae</taxon>
        <taxon>Sphingomonas</taxon>
    </lineage>
</organism>
<dbReference type="Pfam" id="PF02627">
    <property type="entry name" value="CMD"/>
    <property type="match status" value="1"/>
</dbReference>
<protein>
    <submittedName>
        <fullName evidence="2">Carboxymuconolactone decarboxylase family protein</fullName>
    </submittedName>
</protein>
<dbReference type="SUPFAM" id="SSF69118">
    <property type="entry name" value="AhpD-like"/>
    <property type="match status" value="1"/>
</dbReference>
<evidence type="ECO:0000313" key="3">
    <source>
        <dbReference type="Proteomes" id="UP001139451"/>
    </source>
</evidence>
<sequence length="242" mass="27164">MALWRVPCPVPGAAYGRCAFLHLRFIGHYAHNQMILARPQVGGDGLPVKSVETVPVKVSDMAGQVSRLPLVKREDAAELFELLDERRGPSANANIFALMANCPDILRPFLDMADAVRRASGLDPRLRELSILIVCLSLGNRYEFGRHWNLARRLGVTRQTLLDLWDFEESDKFDALEKAAMRLARDATRAPEQVDPLIWDPVHESLGDQQALALLFTIGWYNMSARITGPAKLQLEPDLERL</sequence>
<keyword evidence="3" id="KW-1185">Reference proteome</keyword>
<gene>
    <name evidence="2" type="ORF">M9978_19445</name>
</gene>
<dbReference type="AlphaFoldDB" id="A0A9X2HSB9"/>
<dbReference type="RefSeq" id="WP_254296181.1">
    <property type="nucleotide sequence ID" value="NZ_JAMLDX010000020.1"/>
</dbReference>
<feature type="domain" description="Carboxymuconolactone decarboxylase-like" evidence="1">
    <location>
        <begin position="103"/>
        <end position="186"/>
    </location>
</feature>
<comment type="caution">
    <text evidence="2">The sequence shown here is derived from an EMBL/GenBank/DDBJ whole genome shotgun (WGS) entry which is preliminary data.</text>
</comment>
<dbReference type="EMBL" id="JAMLDX010000020">
    <property type="protein sequence ID" value="MCP3732603.1"/>
    <property type="molecule type" value="Genomic_DNA"/>
</dbReference>
<dbReference type="PANTHER" id="PTHR34846:SF5">
    <property type="entry name" value="CARBOXYMUCONOLACTONE DECARBOXYLASE-LIKE DOMAIN-CONTAINING PROTEIN"/>
    <property type="match status" value="1"/>
</dbReference>
<dbReference type="Proteomes" id="UP001139451">
    <property type="component" value="Unassembled WGS sequence"/>
</dbReference>
<accession>A0A9X2HSB9</accession>
<evidence type="ECO:0000259" key="1">
    <source>
        <dbReference type="Pfam" id="PF02627"/>
    </source>
</evidence>
<reference evidence="2" key="1">
    <citation type="submission" date="2022-05" db="EMBL/GenBank/DDBJ databases">
        <title>Sphingomonas sp. strain MG17 Genome sequencing and assembly.</title>
        <authorList>
            <person name="Kim I."/>
        </authorList>
    </citation>
    <scope>NUCLEOTIDE SEQUENCE</scope>
    <source>
        <strain evidence="2">MG17</strain>
    </source>
</reference>
<proteinExistence type="predicted"/>
<name>A0A9X2HSB9_9SPHN</name>
<dbReference type="PANTHER" id="PTHR34846">
    <property type="entry name" value="4-CARBOXYMUCONOLACTONE DECARBOXYLASE FAMILY PROTEIN (AFU_ORTHOLOGUE AFUA_6G11590)"/>
    <property type="match status" value="1"/>
</dbReference>
<dbReference type="GO" id="GO:0051920">
    <property type="term" value="F:peroxiredoxin activity"/>
    <property type="evidence" value="ECO:0007669"/>
    <property type="project" value="InterPro"/>
</dbReference>
<dbReference type="InterPro" id="IPR029032">
    <property type="entry name" value="AhpD-like"/>
</dbReference>